<keyword evidence="8" id="KW-1133">Transmembrane helix</keyword>
<dbReference type="InterPro" id="IPR036097">
    <property type="entry name" value="HisK_dim/P_sf"/>
</dbReference>
<dbReference type="Pfam" id="PF08448">
    <property type="entry name" value="PAS_4"/>
    <property type="match status" value="1"/>
</dbReference>
<dbReference type="Gene3D" id="1.20.120.160">
    <property type="entry name" value="HPT domain"/>
    <property type="match status" value="1"/>
</dbReference>
<evidence type="ECO:0000256" key="7">
    <source>
        <dbReference type="PROSITE-ProRule" id="PRU00169"/>
    </source>
</evidence>
<dbReference type="Pfam" id="PF02518">
    <property type="entry name" value="HATPase_c"/>
    <property type="match status" value="1"/>
</dbReference>
<organism evidence="13 14">
    <name type="scientific">Dyella choica</name>
    <dbReference type="NCBI Taxonomy" id="1927959"/>
    <lineage>
        <taxon>Bacteria</taxon>
        <taxon>Pseudomonadati</taxon>
        <taxon>Pseudomonadota</taxon>
        <taxon>Gammaproteobacteria</taxon>
        <taxon>Lysobacterales</taxon>
        <taxon>Rhodanobacteraceae</taxon>
        <taxon>Dyella</taxon>
    </lineage>
</organism>
<evidence type="ECO:0000256" key="8">
    <source>
        <dbReference type="SAM" id="Phobius"/>
    </source>
</evidence>
<dbReference type="EC" id="2.7.13.3" evidence="2"/>
<dbReference type="SMART" id="SM00388">
    <property type="entry name" value="HisKA"/>
    <property type="match status" value="1"/>
</dbReference>
<dbReference type="SMART" id="SM00091">
    <property type="entry name" value="PAS"/>
    <property type="match status" value="1"/>
</dbReference>
<dbReference type="Gene3D" id="1.10.287.130">
    <property type="match status" value="1"/>
</dbReference>
<evidence type="ECO:0000256" key="1">
    <source>
        <dbReference type="ARBA" id="ARBA00000085"/>
    </source>
</evidence>
<dbReference type="SUPFAM" id="SSF52172">
    <property type="entry name" value="CheY-like"/>
    <property type="match status" value="1"/>
</dbReference>
<name>A0A3S0PKZ0_9GAMM</name>
<dbReference type="PROSITE" id="PS50109">
    <property type="entry name" value="HIS_KIN"/>
    <property type="match status" value="1"/>
</dbReference>
<dbReference type="NCBIfam" id="TIGR00229">
    <property type="entry name" value="sensory_box"/>
    <property type="match status" value="2"/>
</dbReference>
<dbReference type="CDD" id="cd01007">
    <property type="entry name" value="PBP2_BvgS_HisK_like"/>
    <property type="match status" value="1"/>
</dbReference>
<evidence type="ECO:0000256" key="4">
    <source>
        <dbReference type="ARBA" id="ARBA00022679"/>
    </source>
</evidence>
<keyword evidence="14" id="KW-1185">Reference proteome</keyword>
<dbReference type="SMART" id="SM00062">
    <property type="entry name" value="PBPb"/>
    <property type="match status" value="1"/>
</dbReference>
<feature type="domain" description="Histidine kinase" evidence="10">
    <location>
        <begin position="610"/>
        <end position="830"/>
    </location>
</feature>
<dbReference type="CDD" id="cd00130">
    <property type="entry name" value="PAS"/>
    <property type="match status" value="2"/>
</dbReference>
<evidence type="ECO:0000256" key="9">
    <source>
        <dbReference type="SAM" id="SignalP"/>
    </source>
</evidence>
<dbReference type="CDD" id="cd00082">
    <property type="entry name" value="HisKA"/>
    <property type="match status" value="1"/>
</dbReference>
<dbReference type="Gene3D" id="3.40.50.2300">
    <property type="match status" value="1"/>
</dbReference>
<dbReference type="InterPro" id="IPR005467">
    <property type="entry name" value="His_kinase_dom"/>
</dbReference>
<dbReference type="EMBL" id="RYYV01000002">
    <property type="protein sequence ID" value="RUL79044.1"/>
    <property type="molecule type" value="Genomic_DNA"/>
</dbReference>
<evidence type="ECO:0000313" key="13">
    <source>
        <dbReference type="EMBL" id="RUL79044.1"/>
    </source>
</evidence>
<evidence type="ECO:0000259" key="11">
    <source>
        <dbReference type="PROSITE" id="PS50110"/>
    </source>
</evidence>
<evidence type="ECO:0000256" key="6">
    <source>
        <dbReference type="ARBA" id="ARBA00023012"/>
    </source>
</evidence>
<dbReference type="Gene3D" id="3.30.565.10">
    <property type="entry name" value="Histidine kinase-like ATPase, C-terminal domain"/>
    <property type="match status" value="1"/>
</dbReference>
<dbReference type="Pfam" id="PF00072">
    <property type="entry name" value="Response_reg"/>
    <property type="match status" value="1"/>
</dbReference>
<dbReference type="Proteomes" id="UP000274358">
    <property type="component" value="Unassembled WGS sequence"/>
</dbReference>
<dbReference type="SMART" id="SM00448">
    <property type="entry name" value="REC"/>
    <property type="match status" value="1"/>
</dbReference>
<dbReference type="InterPro" id="IPR004358">
    <property type="entry name" value="Sig_transdc_His_kin-like_C"/>
</dbReference>
<comment type="catalytic activity">
    <reaction evidence="1">
        <text>ATP + protein L-histidine = ADP + protein N-phospho-L-histidine.</text>
        <dbReference type="EC" id="2.7.13.3"/>
    </reaction>
</comment>
<dbReference type="Pfam" id="PF00497">
    <property type="entry name" value="SBP_bac_3"/>
    <property type="match status" value="1"/>
</dbReference>
<dbReference type="Gene3D" id="3.40.190.10">
    <property type="entry name" value="Periplasmic binding protein-like II"/>
    <property type="match status" value="2"/>
</dbReference>
<dbReference type="SUPFAM" id="SSF47226">
    <property type="entry name" value="Histidine-containing phosphotransfer domain, HPT domain"/>
    <property type="match status" value="1"/>
</dbReference>
<feature type="chain" id="PRO_5018537739" description="histidine kinase" evidence="9">
    <location>
        <begin position="30"/>
        <end position="1098"/>
    </location>
</feature>
<dbReference type="InterPro" id="IPR036890">
    <property type="entry name" value="HATPase_C_sf"/>
</dbReference>
<dbReference type="InterPro" id="IPR001789">
    <property type="entry name" value="Sig_transdc_resp-reg_receiver"/>
</dbReference>
<dbReference type="AlphaFoldDB" id="A0A3S0PKZ0"/>
<dbReference type="InterPro" id="IPR003661">
    <property type="entry name" value="HisK_dim/P_dom"/>
</dbReference>
<gene>
    <name evidence="13" type="ORF">EKH80_04395</name>
</gene>
<dbReference type="InterPro" id="IPR013656">
    <property type="entry name" value="PAS_4"/>
</dbReference>
<keyword evidence="8" id="KW-0812">Transmembrane</keyword>
<keyword evidence="9" id="KW-0732">Signal</keyword>
<dbReference type="GO" id="GO:0000155">
    <property type="term" value="F:phosphorelay sensor kinase activity"/>
    <property type="evidence" value="ECO:0007669"/>
    <property type="project" value="InterPro"/>
</dbReference>
<dbReference type="Pfam" id="PF00512">
    <property type="entry name" value="HisKA"/>
    <property type="match status" value="1"/>
</dbReference>
<dbReference type="PANTHER" id="PTHR43047">
    <property type="entry name" value="TWO-COMPONENT HISTIDINE PROTEIN KINASE"/>
    <property type="match status" value="1"/>
</dbReference>
<feature type="domain" description="Response regulatory" evidence="11">
    <location>
        <begin position="870"/>
        <end position="989"/>
    </location>
</feature>
<dbReference type="SUPFAM" id="SSF55785">
    <property type="entry name" value="PYP-like sensor domain (PAS domain)"/>
    <property type="match status" value="2"/>
</dbReference>
<dbReference type="Pfam" id="PF13426">
    <property type="entry name" value="PAS_9"/>
    <property type="match status" value="1"/>
</dbReference>
<evidence type="ECO:0000259" key="10">
    <source>
        <dbReference type="PROSITE" id="PS50109"/>
    </source>
</evidence>
<dbReference type="InterPro" id="IPR003594">
    <property type="entry name" value="HATPase_dom"/>
</dbReference>
<evidence type="ECO:0000256" key="2">
    <source>
        <dbReference type="ARBA" id="ARBA00012438"/>
    </source>
</evidence>
<keyword evidence="8" id="KW-0472">Membrane</keyword>
<keyword evidence="6" id="KW-0902">Two-component regulatory system</keyword>
<feature type="domain" description="PAS" evidence="12">
    <location>
        <begin position="334"/>
        <end position="406"/>
    </location>
</feature>
<keyword evidence="4" id="KW-0808">Transferase</keyword>
<evidence type="ECO:0000256" key="5">
    <source>
        <dbReference type="ARBA" id="ARBA00022777"/>
    </source>
</evidence>
<accession>A0A3S0PKZ0</accession>
<dbReference type="FunFam" id="3.30.565.10:FF:000010">
    <property type="entry name" value="Sensor histidine kinase RcsC"/>
    <property type="match status" value="1"/>
</dbReference>
<evidence type="ECO:0000313" key="14">
    <source>
        <dbReference type="Proteomes" id="UP000274358"/>
    </source>
</evidence>
<evidence type="ECO:0000259" key="12">
    <source>
        <dbReference type="PROSITE" id="PS50112"/>
    </source>
</evidence>
<dbReference type="OrthoDB" id="9797243at2"/>
<dbReference type="InterPro" id="IPR011006">
    <property type="entry name" value="CheY-like_superfamily"/>
</dbReference>
<dbReference type="SUPFAM" id="SSF55874">
    <property type="entry name" value="ATPase domain of HSP90 chaperone/DNA topoisomerase II/histidine kinase"/>
    <property type="match status" value="1"/>
</dbReference>
<dbReference type="CDD" id="cd16922">
    <property type="entry name" value="HATPase_EvgS-ArcB-TorS-like"/>
    <property type="match status" value="1"/>
</dbReference>
<dbReference type="SUPFAM" id="SSF47384">
    <property type="entry name" value="Homodimeric domain of signal transducing histidine kinase"/>
    <property type="match status" value="1"/>
</dbReference>
<keyword evidence="3 7" id="KW-0597">Phosphoprotein</keyword>
<reference evidence="13 14" key="1">
    <citation type="submission" date="2018-12" db="EMBL/GenBank/DDBJ databases">
        <title>Dyella dinghuensis sp. nov. DHOA06 and Dyella choica sp. nov. 4M-K27, isolated from forest soil.</title>
        <authorList>
            <person name="Qiu L.-H."/>
            <person name="Gao Z.-H."/>
        </authorList>
    </citation>
    <scope>NUCLEOTIDE SEQUENCE [LARGE SCALE GENOMIC DNA]</scope>
    <source>
        <strain evidence="13 14">4M-K27</strain>
    </source>
</reference>
<dbReference type="SMART" id="SM00387">
    <property type="entry name" value="HATPase_c"/>
    <property type="match status" value="1"/>
</dbReference>
<comment type="caution">
    <text evidence="13">The sequence shown here is derived from an EMBL/GenBank/DDBJ whole genome shotgun (WGS) entry which is preliminary data.</text>
</comment>
<dbReference type="PRINTS" id="PR00344">
    <property type="entry name" value="BCTRLSENSOR"/>
</dbReference>
<dbReference type="RefSeq" id="WP_126683501.1">
    <property type="nucleotide sequence ID" value="NZ_RYYV01000002.1"/>
</dbReference>
<feature type="modified residue" description="4-aspartylphosphate" evidence="7">
    <location>
        <position position="920"/>
    </location>
</feature>
<dbReference type="PROSITE" id="PS50112">
    <property type="entry name" value="PAS"/>
    <property type="match status" value="1"/>
</dbReference>
<sequence length="1098" mass="121621">MRLQEVMRRLRLARILAFCAWALAGSAFADAQFVEGPRNAASYDLHIPLTAHERAYLAGLPTLRLGMDPNWAPYAFVNRKGQLDGISANYLQYIVQSLHIKVQRVDSPSWVDTVGMANNGQIEVLVAVSNTSQLTAAFVLTQAYINYPEVIVAKNGRRLEDIHDLDGLRVAQVDNGGTGPSPGLNTSIAFQRVLVKSVQDGLQLVARGQVDAFVGNLGVAQRLIRQSHAGVLYVSGATGYSRSLSFGLAPQYEPLRVLMDRVLKAIPEEERERVQNTWLPTSLEYGVPRRTLWEVLTPIGLVIFVSIIVLGLIIVYLRREIYRRRQAQQELQFQLRFLESMMATLPTPVFVKDLQGRYVMVNSAFQQIVGRQAKDLIGRTASEVHPMQTASNDRLEALTREVLSTGKLAHGELQYRSHSGDLHDVIYWLQMVREEKERPRAVLGILVDVSPLRAMERQQRALKRQLIELTDMLPAVLFQVRYVPGKGFLPVFINPYAETLTGFSQDELMSNSPRWLPSVSPSARWRLWRALLHARRHHTCVEQELVLAREDGSQVWVRLEAVCHQSTEEGCIYTGYLGDVTQLKLQAESLARAKQEAERAARVKDVFLATMSHEIRTPMSGVIGVLELMDRSRMHADDQHLLDMARGAAATLLRILNDVLDFSKSQSSRLTIEHSPFSLREVIDSVVGLFAPEMRRKGLRFDILVSSLVAAGHVGDGQRLAQVLLNLVGNALKFTDSGSIEVAVEALSVDPLTLTQRLTVAVRDTGVGIDEAEQARLFEPFVQAGVRHHGGTGLGLAICKRLVEAMGGSISLHSAVGKGTSMEVTLELPVDKSANGATEMSTDSDSRRSITHVASAASGSRQAWDVPAHSILLVEDQSLNLELLTRQLQALGVQAFDTADDGMQAWKAYEKHAYQLVITDCAMPEMDGETLIRHIRAREAGTARRVCLVALTANAMEPQQQACLDAGADTVLLKPMEIDRLRALLQQVFGAPELSTPPILPPASIPAEEWPWLRDRILTDLEQELDVAVRAMNGQDWRRAWNAVHRILGVARLFKLSGIVSLATAIQAQLEQQDTSKIVMKPLEEAISALTAATRSSH</sequence>
<feature type="transmembrane region" description="Helical" evidence="8">
    <location>
        <begin position="295"/>
        <end position="317"/>
    </location>
</feature>
<dbReference type="InterPro" id="IPR000014">
    <property type="entry name" value="PAS"/>
</dbReference>
<keyword evidence="5" id="KW-0418">Kinase</keyword>
<dbReference type="CDD" id="cd17546">
    <property type="entry name" value="REC_hyHK_CKI1_RcsC-like"/>
    <property type="match status" value="1"/>
</dbReference>
<dbReference type="InterPro" id="IPR035965">
    <property type="entry name" value="PAS-like_dom_sf"/>
</dbReference>
<proteinExistence type="predicted"/>
<dbReference type="InterPro" id="IPR001638">
    <property type="entry name" value="Solute-binding_3/MltF_N"/>
</dbReference>
<dbReference type="SUPFAM" id="SSF53850">
    <property type="entry name" value="Periplasmic binding protein-like II"/>
    <property type="match status" value="1"/>
</dbReference>
<dbReference type="Gene3D" id="3.30.450.20">
    <property type="entry name" value="PAS domain"/>
    <property type="match status" value="2"/>
</dbReference>
<dbReference type="PROSITE" id="PS50110">
    <property type="entry name" value="RESPONSE_REGULATORY"/>
    <property type="match status" value="1"/>
</dbReference>
<feature type="signal peptide" evidence="9">
    <location>
        <begin position="1"/>
        <end position="29"/>
    </location>
</feature>
<protein>
    <recommendedName>
        <fullName evidence="2">histidine kinase</fullName>
        <ecNumber evidence="2">2.7.13.3</ecNumber>
    </recommendedName>
</protein>
<dbReference type="InterPro" id="IPR036641">
    <property type="entry name" value="HPT_dom_sf"/>
</dbReference>
<evidence type="ECO:0000256" key="3">
    <source>
        <dbReference type="ARBA" id="ARBA00022553"/>
    </source>
</evidence>